<evidence type="ECO:0000313" key="4">
    <source>
        <dbReference type="EMBL" id="TDH58574.1"/>
    </source>
</evidence>
<keyword evidence="5" id="KW-1185">Reference proteome</keyword>
<dbReference type="EMBL" id="SMSJ01000110">
    <property type="protein sequence ID" value="TDH58574.1"/>
    <property type="molecule type" value="Genomic_DNA"/>
</dbReference>
<accession>A0A4R5Q6T6</accession>
<dbReference type="Proteomes" id="UP000295096">
    <property type="component" value="Unassembled WGS sequence"/>
</dbReference>
<evidence type="ECO:0000256" key="2">
    <source>
        <dbReference type="ARBA" id="ARBA00022729"/>
    </source>
</evidence>
<proteinExistence type="inferred from homology"/>
<protein>
    <submittedName>
        <fullName evidence="4">VacJ family lipoprotein</fullName>
    </submittedName>
</protein>
<dbReference type="GO" id="GO:0120010">
    <property type="term" value="P:intermembrane phospholipid transfer"/>
    <property type="evidence" value="ECO:0007669"/>
    <property type="project" value="TreeGrafter"/>
</dbReference>
<comment type="caution">
    <text evidence="4">The sequence shown here is derived from an EMBL/GenBank/DDBJ whole genome shotgun (WGS) entry which is preliminary data.</text>
</comment>
<keyword evidence="4" id="KW-0449">Lipoprotein</keyword>
<dbReference type="GO" id="GO:0016020">
    <property type="term" value="C:membrane"/>
    <property type="evidence" value="ECO:0007669"/>
    <property type="project" value="InterPro"/>
</dbReference>
<keyword evidence="2 3" id="KW-0732">Signal</keyword>
<dbReference type="PANTHER" id="PTHR30035">
    <property type="entry name" value="LIPOPROTEIN VACJ-RELATED"/>
    <property type="match status" value="1"/>
</dbReference>
<dbReference type="OrthoDB" id="9785326at2"/>
<dbReference type="RefSeq" id="WP_133292602.1">
    <property type="nucleotide sequence ID" value="NZ_SMSJ01000110.1"/>
</dbReference>
<evidence type="ECO:0000313" key="5">
    <source>
        <dbReference type="Proteomes" id="UP000295096"/>
    </source>
</evidence>
<dbReference type="PRINTS" id="PR01805">
    <property type="entry name" value="VACJLIPOPROT"/>
</dbReference>
<comment type="similarity">
    <text evidence="1">Belongs to the MlaA family.</text>
</comment>
<dbReference type="PANTHER" id="PTHR30035:SF3">
    <property type="entry name" value="INTERMEMBRANE PHOSPHOLIPID TRANSPORT SYSTEM LIPOPROTEIN MLAA"/>
    <property type="match status" value="1"/>
</dbReference>
<evidence type="ECO:0000256" key="3">
    <source>
        <dbReference type="SAM" id="SignalP"/>
    </source>
</evidence>
<dbReference type="AlphaFoldDB" id="A0A4R5Q6T6"/>
<feature type="signal peptide" evidence="3">
    <location>
        <begin position="1"/>
        <end position="24"/>
    </location>
</feature>
<feature type="chain" id="PRO_5020976561" evidence="3">
    <location>
        <begin position="25"/>
        <end position="317"/>
    </location>
</feature>
<dbReference type="PROSITE" id="PS51257">
    <property type="entry name" value="PROKAR_LIPOPROTEIN"/>
    <property type="match status" value="1"/>
</dbReference>
<evidence type="ECO:0000256" key="1">
    <source>
        <dbReference type="ARBA" id="ARBA00010634"/>
    </source>
</evidence>
<organism evidence="4 5">
    <name type="scientific">Dankookia rubra</name>
    <dbReference type="NCBI Taxonomy" id="1442381"/>
    <lineage>
        <taxon>Bacteria</taxon>
        <taxon>Pseudomonadati</taxon>
        <taxon>Pseudomonadota</taxon>
        <taxon>Alphaproteobacteria</taxon>
        <taxon>Acetobacterales</taxon>
        <taxon>Roseomonadaceae</taxon>
        <taxon>Dankookia</taxon>
    </lineage>
</organism>
<sequence length="317" mass="33975">MVSPRMKPSPAALFCLSLTLGACAQDAAKPRQVAQNGTLPPVVITGKPTDPTDPFEATNRRILDLNFKLDDAVFKPVAKAYRAVLGPWPRQRIRNVLDNINEPAVAANRLLQGKPVEAGTSIMRFVINTTLGLGGMFDLAPIGGPPKQVADLGQTLAVWGMGDGPYLMLPVVGPSNPRELGGMVGNGFLNPLGYPSPFLTAIGRGVAEGIDERERNIETIEELRTGSIDVYARLRSLWRQHRDAELGRTTVGEPDVLDDPGADAPVAGVPLAAAVPAVAARPQQVARPAALRHHRKLAVRRKPGRPMLAAYQPARKD</sequence>
<dbReference type="InterPro" id="IPR007428">
    <property type="entry name" value="MlaA"/>
</dbReference>
<dbReference type="Pfam" id="PF04333">
    <property type="entry name" value="MlaA"/>
    <property type="match status" value="1"/>
</dbReference>
<gene>
    <name evidence="4" type="ORF">E2C06_31865</name>
</gene>
<name>A0A4R5Q6T6_9PROT</name>
<reference evidence="4 5" key="1">
    <citation type="journal article" date="2016" name="J. Microbiol.">
        <title>Dankookia rubra gen. nov., sp. nov., an alphaproteobacterium isolated from sediment of a shallow stream.</title>
        <authorList>
            <person name="Kim W.H."/>
            <person name="Kim D.H."/>
            <person name="Kang K."/>
            <person name="Ahn T.Y."/>
        </authorList>
    </citation>
    <scope>NUCLEOTIDE SEQUENCE [LARGE SCALE GENOMIC DNA]</scope>
    <source>
        <strain evidence="4 5">JCM30602</strain>
    </source>
</reference>